<accession>A0AAV4MP95</accession>
<name>A0AAV4MP95_9ARAC</name>
<dbReference type="AlphaFoldDB" id="A0AAV4MP95"/>
<sequence>MEILAQENLHYLSKIMCEETIQLMTNKGKDTIMAEVKKAGYFSFSVDSTPDISHTNQLALIIRYASPEYGLPTERFLTFLELKDYSVGKRS</sequence>
<protein>
    <submittedName>
        <fullName evidence="1">Zinc finger MYM-type protein 1</fullName>
    </submittedName>
</protein>
<gene>
    <name evidence="1" type="primary">ZMYM1</name>
    <name evidence="1" type="ORF">CDAR_236541</name>
</gene>
<dbReference type="EMBL" id="BPLQ01000718">
    <property type="protein sequence ID" value="GIX74214.1"/>
    <property type="molecule type" value="Genomic_DNA"/>
</dbReference>
<organism evidence="1 2">
    <name type="scientific">Caerostris darwini</name>
    <dbReference type="NCBI Taxonomy" id="1538125"/>
    <lineage>
        <taxon>Eukaryota</taxon>
        <taxon>Metazoa</taxon>
        <taxon>Ecdysozoa</taxon>
        <taxon>Arthropoda</taxon>
        <taxon>Chelicerata</taxon>
        <taxon>Arachnida</taxon>
        <taxon>Araneae</taxon>
        <taxon>Araneomorphae</taxon>
        <taxon>Entelegynae</taxon>
        <taxon>Araneoidea</taxon>
        <taxon>Araneidae</taxon>
        <taxon>Caerostris</taxon>
    </lineage>
</organism>
<dbReference type="PANTHER" id="PTHR45749">
    <property type="match status" value="1"/>
</dbReference>
<comment type="caution">
    <text evidence="1">The sequence shown here is derived from an EMBL/GenBank/DDBJ whole genome shotgun (WGS) entry which is preliminary data.</text>
</comment>
<keyword evidence="2" id="KW-1185">Reference proteome</keyword>
<dbReference type="PANTHER" id="PTHR45749:SF23">
    <property type="entry name" value="ZINC FINGER MYM-TYPE PROTEIN 1-LIKE"/>
    <property type="match status" value="1"/>
</dbReference>
<dbReference type="Proteomes" id="UP001054837">
    <property type="component" value="Unassembled WGS sequence"/>
</dbReference>
<evidence type="ECO:0000313" key="2">
    <source>
        <dbReference type="Proteomes" id="UP001054837"/>
    </source>
</evidence>
<reference evidence="1 2" key="1">
    <citation type="submission" date="2021-06" db="EMBL/GenBank/DDBJ databases">
        <title>Caerostris darwini draft genome.</title>
        <authorList>
            <person name="Kono N."/>
            <person name="Arakawa K."/>
        </authorList>
    </citation>
    <scope>NUCLEOTIDE SEQUENCE [LARGE SCALE GENOMIC DNA]</scope>
</reference>
<evidence type="ECO:0000313" key="1">
    <source>
        <dbReference type="EMBL" id="GIX74214.1"/>
    </source>
</evidence>
<proteinExistence type="predicted"/>